<dbReference type="Proteomes" id="UP000886520">
    <property type="component" value="Chromosome 9"/>
</dbReference>
<keyword evidence="2" id="KW-1185">Reference proteome</keyword>
<gene>
    <name evidence="1" type="ORF">GOP47_0009917</name>
</gene>
<sequence length="194" mass="21919">MKAKLLDNKQRTPLYFSLFRNPQAESCDLAVAEQIIKLKAKHQNINEEFHKCMKLHFSLGGANGQWIEEYYGGLHFPDENAALIVEELPAIYLALRIGRQDIAELIQRHSQGIPGTAINKGGPKTGRNALHWATIKGELDVVRQLCMGDGFLKGNVEDLQGKTTLEYARDMRHKLIEIMQASLYCPLFLDTKLT</sequence>
<dbReference type="OrthoDB" id="194358at2759"/>
<dbReference type="Gene3D" id="1.25.40.20">
    <property type="entry name" value="Ankyrin repeat-containing domain"/>
    <property type="match status" value="1"/>
</dbReference>
<evidence type="ECO:0000313" key="2">
    <source>
        <dbReference type="Proteomes" id="UP000886520"/>
    </source>
</evidence>
<organism evidence="1 2">
    <name type="scientific">Adiantum capillus-veneris</name>
    <name type="common">Maidenhair fern</name>
    <dbReference type="NCBI Taxonomy" id="13818"/>
    <lineage>
        <taxon>Eukaryota</taxon>
        <taxon>Viridiplantae</taxon>
        <taxon>Streptophyta</taxon>
        <taxon>Embryophyta</taxon>
        <taxon>Tracheophyta</taxon>
        <taxon>Polypodiopsida</taxon>
        <taxon>Polypodiidae</taxon>
        <taxon>Polypodiales</taxon>
        <taxon>Pteridineae</taxon>
        <taxon>Pteridaceae</taxon>
        <taxon>Vittarioideae</taxon>
        <taxon>Adiantum</taxon>
    </lineage>
</organism>
<dbReference type="SUPFAM" id="SSF48403">
    <property type="entry name" value="Ankyrin repeat"/>
    <property type="match status" value="1"/>
</dbReference>
<accession>A0A9D4UXH4</accession>
<name>A0A9D4UXH4_ADICA</name>
<comment type="caution">
    <text evidence="1">The sequence shown here is derived from an EMBL/GenBank/DDBJ whole genome shotgun (WGS) entry which is preliminary data.</text>
</comment>
<protein>
    <recommendedName>
        <fullName evidence="3">Ankyrin repeat domain-containing protein</fullName>
    </recommendedName>
</protein>
<dbReference type="AlphaFoldDB" id="A0A9D4UXH4"/>
<dbReference type="EMBL" id="JABFUD020000009">
    <property type="protein sequence ID" value="KAI5075841.1"/>
    <property type="molecule type" value="Genomic_DNA"/>
</dbReference>
<evidence type="ECO:0008006" key="3">
    <source>
        <dbReference type="Google" id="ProtNLM"/>
    </source>
</evidence>
<reference evidence="1" key="1">
    <citation type="submission" date="2021-01" db="EMBL/GenBank/DDBJ databases">
        <title>Adiantum capillus-veneris genome.</title>
        <authorList>
            <person name="Fang Y."/>
            <person name="Liao Q."/>
        </authorList>
    </citation>
    <scope>NUCLEOTIDE SEQUENCE</scope>
    <source>
        <strain evidence="1">H3</strain>
        <tissue evidence="1">Leaf</tissue>
    </source>
</reference>
<dbReference type="InterPro" id="IPR036770">
    <property type="entry name" value="Ankyrin_rpt-contain_sf"/>
</dbReference>
<proteinExistence type="predicted"/>
<evidence type="ECO:0000313" key="1">
    <source>
        <dbReference type="EMBL" id="KAI5075841.1"/>
    </source>
</evidence>